<evidence type="ECO:0000313" key="3">
    <source>
        <dbReference type="Proteomes" id="UP000783588"/>
    </source>
</evidence>
<accession>A0ABS6ES75</accession>
<reference evidence="2 3" key="1">
    <citation type="submission" date="2021-06" db="EMBL/GenBank/DDBJ databases">
        <authorList>
            <person name="Sun Q."/>
            <person name="Li D."/>
        </authorList>
    </citation>
    <scope>NUCLEOTIDE SEQUENCE [LARGE SCALE GENOMIC DNA]</scope>
    <source>
        <strain evidence="2 3">MSJd-7</strain>
    </source>
</reference>
<organism evidence="2 3">
    <name type="scientific">Butyricicoccus intestinisimiae</name>
    <dbReference type="NCBI Taxonomy" id="2841509"/>
    <lineage>
        <taxon>Bacteria</taxon>
        <taxon>Bacillati</taxon>
        <taxon>Bacillota</taxon>
        <taxon>Clostridia</taxon>
        <taxon>Eubacteriales</taxon>
        <taxon>Butyricicoccaceae</taxon>
        <taxon>Butyricicoccus</taxon>
    </lineage>
</organism>
<dbReference type="Proteomes" id="UP000783588">
    <property type="component" value="Unassembled WGS sequence"/>
</dbReference>
<dbReference type="EMBL" id="JAHLQI010000002">
    <property type="protein sequence ID" value="MBU5489971.1"/>
    <property type="molecule type" value="Genomic_DNA"/>
</dbReference>
<sequence>MKESSTRKRRFAIAAVLVLVLFALGRFLQHPPSAMDVLSGATKRTQTAELADAYALGMPQDMERGEQEAVAALAAGQETQDSLPDSVLLTVSEQDEAAQKYARKLARALERNGTDCRVQTQSDAMLRAFAKEGKLQLFLIARDQIGRKQTQAYTVRELTREEMEAVR</sequence>
<evidence type="ECO:0000313" key="2">
    <source>
        <dbReference type="EMBL" id="MBU5489971.1"/>
    </source>
</evidence>
<evidence type="ECO:0000259" key="1">
    <source>
        <dbReference type="Pfam" id="PF21914"/>
    </source>
</evidence>
<name>A0ABS6ES75_9FIRM</name>
<dbReference type="RefSeq" id="WP_216469621.1">
    <property type="nucleotide sequence ID" value="NZ_JAHLQI010000002.1"/>
</dbReference>
<feature type="domain" description="DUF6921" evidence="1">
    <location>
        <begin position="79"/>
        <end position="163"/>
    </location>
</feature>
<dbReference type="InterPro" id="IPR054214">
    <property type="entry name" value="DUF6921"/>
</dbReference>
<comment type="caution">
    <text evidence="2">The sequence shown here is derived from an EMBL/GenBank/DDBJ whole genome shotgun (WGS) entry which is preliminary data.</text>
</comment>
<dbReference type="Pfam" id="PF21914">
    <property type="entry name" value="DUF6921"/>
    <property type="match status" value="1"/>
</dbReference>
<protein>
    <recommendedName>
        <fullName evidence="1">DUF6921 domain-containing protein</fullName>
    </recommendedName>
</protein>
<proteinExistence type="predicted"/>
<gene>
    <name evidence="2" type="ORF">KQI75_04935</name>
</gene>
<keyword evidence="3" id="KW-1185">Reference proteome</keyword>